<name>A0A8J6NMD9_9CHLR</name>
<comment type="caution">
    <text evidence="3">The sequence shown here is derived from an EMBL/GenBank/DDBJ whole genome shotgun (WGS) entry which is preliminary data.</text>
</comment>
<feature type="signal peptide" evidence="1">
    <location>
        <begin position="1"/>
        <end position="20"/>
    </location>
</feature>
<dbReference type="PROSITE" id="PS51257">
    <property type="entry name" value="PROKAR_LIPOPROTEIN"/>
    <property type="match status" value="1"/>
</dbReference>
<gene>
    <name evidence="3" type="ORF">H8E29_11660</name>
</gene>
<dbReference type="SUPFAM" id="SSF52821">
    <property type="entry name" value="Rhodanese/Cell cycle control phosphatase"/>
    <property type="match status" value="1"/>
</dbReference>
<dbReference type="InterPro" id="IPR050229">
    <property type="entry name" value="GlpE_sulfurtransferase"/>
</dbReference>
<dbReference type="PANTHER" id="PTHR43031:SF16">
    <property type="entry name" value="OXIDOREDUCTASE"/>
    <property type="match status" value="1"/>
</dbReference>
<evidence type="ECO:0000313" key="4">
    <source>
        <dbReference type="Proteomes" id="UP000614469"/>
    </source>
</evidence>
<reference evidence="3 4" key="1">
    <citation type="submission" date="2020-08" db="EMBL/GenBank/DDBJ databases">
        <title>Bridging the membrane lipid divide: bacteria of the FCB group superphylum have the potential to synthesize archaeal ether lipids.</title>
        <authorList>
            <person name="Villanueva L."/>
            <person name="Von Meijenfeldt F.A.B."/>
            <person name="Westbye A.B."/>
            <person name="Yadav S."/>
            <person name="Hopmans E.C."/>
            <person name="Dutilh B.E."/>
            <person name="Sinninghe Damste J.S."/>
        </authorList>
    </citation>
    <scope>NUCLEOTIDE SEQUENCE [LARGE SCALE GENOMIC DNA]</scope>
    <source>
        <strain evidence="3">NIOZ-UU36</strain>
    </source>
</reference>
<dbReference type="AlphaFoldDB" id="A0A8J6NMD9"/>
<feature type="domain" description="Rhodanese" evidence="2">
    <location>
        <begin position="60"/>
        <end position="139"/>
    </location>
</feature>
<dbReference type="InterPro" id="IPR001763">
    <property type="entry name" value="Rhodanese-like_dom"/>
</dbReference>
<dbReference type="Pfam" id="PF00581">
    <property type="entry name" value="Rhodanese"/>
    <property type="match status" value="1"/>
</dbReference>
<dbReference type="Proteomes" id="UP000614469">
    <property type="component" value="Unassembled WGS sequence"/>
</dbReference>
<evidence type="ECO:0000313" key="3">
    <source>
        <dbReference type="EMBL" id="MBC8335914.1"/>
    </source>
</evidence>
<dbReference type="InterPro" id="IPR036873">
    <property type="entry name" value="Rhodanese-like_dom_sf"/>
</dbReference>
<evidence type="ECO:0000259" key="2">
    <source>
        <dbReference type="PROSITE" id="PS50206"/>
    </source>
</evidence>
<sequence length="139" mass="15232">MKRFLAGVALFGLVLLSACQPGETSVVGKQVETQSGAYTEISVDELQSMLRDKGTILVNVHIPFDGDIPETDLSIPFDQIDQYLAQLPADENSKIVLYCRSDRMSTIASETLVGLGYTNVYNLDGGMVDWENAGLELER</sequence>
<feature type="chain" id="PRO_5035187519" evidence="1">
    <location>
        <begin position="21"/>
        <end position="139"/>
    </location>
</feature>
<keyword evidence="1" id="KW-0732">Signal</keyword>
<organism evidence="3 4">
    <name type="scientific">Candidatus Desulfolinea nitratireducens</name>
    <dbReference type="NCBI Taxonomy" id="2841698"/>
    <lineage>
        <taxon>Bacteria</taxon>
        <taxon>Bacillati</taxon>
        <taxon>Chloroflexota</taxon>
        <taxon>Anaerolineae</taxon>
        <taxon>Anaerolineales</taxon>
        <taxon>Anaerolineales incertae sedis</taxon>
        <taxon>Candidatus Desulfolinea</taxon>
    </lineage>
</organism>
<dbReference type="PROSITE" id="PS50206">
    <property type="entry name" value="RHODANESE_3"/>
    <property type="match status" value="1"/>
</dbReference>
<dbReference type="PANTHER" id="PTHR43031">
    <property type="entry name" value="FAD-DEPENDENT OXIDOREDUCTASE"/>
    <property type="match status" value="1"/>
</dbReference>
<evidence type="ECO:0000256" key="1">
    <source>
        <dbReference type="SAM" id="SignalP"/>
    </source>
</evidence>
<dbReference type="EMBL" id="JACNJN010000130">
    <property type="protein sequence ID" value="MBC8335914.1"/>
    <property type="molecule type" value="Genomic_DNA"/>
</dbReference>
<accession>A0A8J6NMD9</accession>
<dbReference type="CDD" id="cd00158">
    <property type="entry name" value="RHOD"/>
    <property type="match status" value="1"/>
</dbReference>
<dbReference type="Gene3D" id="3.40.250.10">
    <property type="entry name" value="Rhodanese-like domain"/>
    <property type="match status" value="1"/>
</dbReference>
<proteinExistence type="predicted"/>
<dbReference type="SMART" id="SM00450">
    <property type="entry name" value="RHOD"/>
    <property type="match status" value="1"/>
</dbReference>
<protein>
    <submittedName>
        <fullName evidence="3">Rhodanese-like domain-containing protein</fullName>
    </submittedName>
</protein>